<gene>
    <name evidence="2" type="ORF">PIB30_040046</name>
</gene>
<feature type="coiled-coil region" evidence="1">
    <location>
        <begin position="114"/>
        <end position="152"/>
    </location>
</feature>
<evidence type="ECO:0000256" key="1">
    <source>
        <dbReference type="SAM" id="Coils"/>
    </source>
</evidence>
<proteinExistence type="predicted"/>
<accession>A0ABU6TER6</accession>
<reference evidence="2 3" key="1">
    <citation type="journal article" date="2023" name="Plants (Basel)">
        <title>Bridging the Gap: Combining Genomics and Transcriptomics Approaches to Understand Stylosanthes scabra, an Orphan Legume from the Brazilian Caatinga.</title>
        <authorList>
            <person name="Ferreira-Neto J.R.C."/>
            <person name="da Silva M.D."/>
            <person name="Binneck E."/>
            <person name="de Melo N.F."/>
            <person name="da Silva R.H."/>
            <person name="de Melo A.L.T.M."/>
            <person name="Pandolfi V."/>
            <person name="Bustamante F.O."/>
            <person name="Brasileiro-Vidal A.C."/>
            <person name="Benko-Iseppon A.M."/>
        </authorList>
    </citation>
    <scope>NUCLEOTIDE SEQUENCE [LARGE SCALE GENOMIC DNA]</scope>
    <source>
        <tissue evidence="2">Leaves</tissue>
    </source>
</reference>
<protein>
    <submittedName>
        <fullName evidence="2">Uncharacterized protein</fullName>
    </submittedName>
</protein>
<evidence type="ECO:0000313" key="2">
    <source>
        <dbReference type="EMBL" id="MED6147010.1"/>
    </source>
</evidence>
<comment type="caution">
    <text evidence="2">The sequence shown here is derived from an EMBL/GenBank/DDBJ whole genome shotgun (WGS) entry which is preliminary data.</text>
</comment>
<dbReference type="Proteomes" id="UP001341840">
    <property type="component" value="Unassembled WGS sequence"/>
</dbReference>
<keyword evidence="3" id="KW-1185">Reference proteome</keyword>
<evidence type="ECO:0000313" key="3">
    <source>
        <dbReference type="Proteomes" id="UP001341840"/>
    </source>
</evidence>
<dbReference type="EMBL" id="JASCZI010090835">
    <property type="protein sequence ID" value="MED6147010.1"/>
    <property type="molecule type" value="Genomic_DNA"/>
</dbReference>
<keyword evidence="1" id="KW-0175">Coiled coil</keyword>
<organism evidence="2 3">
    <name type="scientific">Stylosanthes scabra</name>
    <dbReference type="NCBI Taxonomy" id="79078"/>
    <lineage>
        <taxon>Eukaryota</taxon>
        <taxon>Viridiplantae</taxon>
        <taxon>Streptophyta</taxon>
        <taxon>Embryophyta</taxon>
        <taxon>Tracheophyta</taxon>
        <taxon>Spermatophyta</taxon>
        <taxon>Magnoliopsida</taxon>
        <taxon>eudicotyledons</taxon>
        <taxon>Gunneridae</taxon>
        <taxon>Pentapetalae</taxon>
        <taxon>rosids</taxon>
        <taxon>fabids</taxon>
        <taxon>Fabales</taxon>
        <taxon>Fabaceae</taxon>
        <taxon>Papilionoideae</taxon>
        <taxon>50 kb inversion clade</taxon>
        <taxon>dalbergioids sensu lato</taxon>
        <taxon>Dalbergieae</taxon>
        <taxon>Pterocarpus clade</taxon>
        <taxon>Stylosanthes</taxon>
    </lineage>
</organism>
<sequence>MDEINKALEQNVEKLISPLKEKDLSRKEIPTTPHVPIRPGTNRDQPLELLQKNAYWNNELVVVTSCLVEQQFLDAYREKILCFSKAFENLFHSRDKLRNLSLKTAMIKEKCESLATAETNLKEKDALYENHLKNVNDALDDLSKERNALTKK</sequence>
<name>A0ABU6TER6_9FABA</name>